<evidence type="ECO:0000256" key="1">
    <source>
        <dbReference type="SAM" id="MobiDB-lite"/>
    </source>
</evidence>
<feature type="transmembrane region" description="Helical" evidence="2">
    <location>
        <begin position="41"/>
        <end position="61"/>
    </location>
</feature>
<comment type="caution">
    <text evidence="3">The sequence shown here is derived from an EMBL/GenBank/DDBJ whole genome shotgun (WGS) entry which is preliminary data.</text>
</comment>
<evidence type="ECO:0000256" key="2">
    <source>
        <dbReference type="SAM" id="Phobius"/>
    </source>
</evidence>
<gene>
    <name evidence="3" type="ORF">G3T37_01385</name>
</gene>
<keyword evidence="2" id="KW-1133">Transmembrane helix</keyword>
<keyword evidence="2" id="KW-0472">Membrane</keyword>
<organism evidence="3 4">
    <name type="scientific">Galbitalea soli</name>
    <dbReference type="NCBI Taxonomy" id="1268042"/>
    <lineage>
        <taxon>Bacteria</taxon>
        <taxon>Bacillati</taxon>
        <taxon>Actinomycetota</taxon>
        <taxon>Actinomycetes</taxon>
        <taxon>Micrococcales</taxon>
        <taxon>Microbacteriaceae</taxon>
        <taxon>Galbitalea</taxon>
    </lineage>
</organism>
<dbReference type="RefSeq" id="WP_163471689.1">
    <property type="nucleotide sequence ID" value="NZ_JAAGWZ010000001.1"/>
</dbReference>
<proteinExistence type="predicted"/>
<feature type="region of interest" description="Disordered" evidence="1">
    <location>
        <begin position="183"/>
        <end position="221"/>
    </location>
</feature>
<accession>A0A7C9PL74</accession>
<dbReference type="Proteomes" id="UP000479756">
    <property type="component" value="Unassembled WGS sequence"/>
</dbReference>
<feature type="compositionally biased region" description="Low complexity" evidence="1">
    <location>
        <begin position="183"/>
        <end position="207"/>
    </location>
</feature>
<name>A0A7C9PL74_9MICO</name>
<evidence type="ECO:0000313" key="4">
    <source>
        <dbReference type="Proteomes" id="UP000479756"/>
    </source>
</evidence>
<protein>
    <recommendedName>
        <fullName evidence="5">Cell division protein FtsL</fullName>
    </recommendedName>
</protein>
<keyword evidence="2" id="KW-0812">Transmembrane</keyword>
<evidence type="ECO:0000313" key="3">
    <source>
        <dbReference type="EMBL" id="NEM90005.1"/>
    </source>
</evidence>
<evidence type="ECO:0008006" key="5">
    <source>
        <dbReference type="Google" id="ProtNLM"/>
    </source>
</evidence>
<dbReference type="EMBL" id="JAAGWZ010000001">
    <property type="protein sequence ID" value="NEM90005.1"/>
    <property type="molecule type" value="Genomic_DNA"/>
</dbReference>
<keyword evidence="4" id="KW-1185">Reference proteome</keyword>
<sequence length="221" mass="22039">MSSALAYSLPAPSIENGGADFSPSRVRIVTTRAQRKARPRIFYALVTTAGLFTIFIAQLLLSISLSGGAYQINSLLGARVTADRVQSALNEKLQVIASTQNLAANARKIGMVGSSDPGFLNLRTGTVSGSKLPAAVIGGSGASAASVTADVPNKLLTPADSIDESFVGDASTVAPAGVTAAPAVKSGTASSTTGAAAATAPTAKVTSGTTNPDALPSPVTH</sequence>
<dbReference type="AlphaFoldDB" id="A0A7C9PL74"/>
<reference evidence="3 4" key="1">
    <citation type="journal article" date="2014" name="Int. J. Syst. Evol. Microbiol.">
        <title>Description of Galbitalea soli gen. nov., sp. nov., and Frondihabitans sucicola sp. nov.</title>
        <authorList>
            <person name="Kim S.J."/>
            <person name="Lim J.M."/>
            <person name="Ahn J.H."/>
            <person name="Weon H.Y."/>
            <person name="Hamada M."/>
            <person name="Suzuki K."/>
            <person name="Ahn T.Y."/>
            <person name="Kwon S.W."/>
        </authorList>
    </citation>
    <scope>NUCLEOTIDE SEQUENCE [LARGE SCALE GENOMIC DNA]</scope>
    <source>
        <strain evidence="3 4">NBRC 108727</strain>
    </source>
</reference>